<reference evidence="4" key="1">
    <citation type="submission" date="2021-01" db="UniProtKB">
        <authorList>
            <consortium name="EnsemblMetazoa"/>
        </authorList>
    </citation>
    <scope>IDENTIFICATION</scope>
</reference>
<feature type="domain" description="Deleted in lung and esophageal cancer protein 1 Ig-like" evidence="3">
    <location>
        <begin position="276"/>
        <end position="362"/>
    </location>
</feature>
<evidence type="ECO:0000256" key="1">
    <source>
        <dbReference type="SAM" id="Coils"/>
    </source>
</evidence>
<feature type="region of interest" description="Disordered" evidence="2">
    <location>
        <begin position="1025"/>
        <end position="1049"/>
    </location>
</feature>
<sequence>MEEPSMLKQRPSSSHTQDTSHIIMSTFRDLFSQGGMRQDLIENLSVSKGGENVYHDKYVEKLQNIHERWATKITAIDDMIQHLDKAKAQARILELQEEAKAKKEYAFYQDLGLPSVPSRLNHFLNCKRLRENGLVVPNEFLDYKSEPIAIEESVEQAIPQYASSTFSSRQQFDKLPKDDNYLPKPEPILPKLSKVGSEDTKIQTRKSQALASRSEKNVWRKCLPPKQREDEKKEIMKLQQRADFLKNPRFLSDPRSLVKTFKKDAVATIRHEESYFQANPHPVLFNGYEVGFSYQLKLELKNITAASRQLRLIEPKTNYFSLKMGDFPSTNGLVAPGMSCTFTIQFTPETLEDYNDQIEVKTMGEGSLVIPLQGRRKPPILNLPDEINCGHCLVGDVKTKDFVVQNTGGLGRFCFINADEVNTTHIDWDQLDYDSKEGLLMTNFIISPRIFSLQENESVIIKVVFSPEGVKSFLSGIVLLCDNCVKNSHHIIGIGEVADIELISVEGGLHEPILGETQDLRAEQIVRFQECYPDVVYTKTLLIKNRIPVPMDYEWIISPPQVTSNALTINSGDAIETSSPFHIHPSSGVLDEEAEQCFQIIFSPTSVHHWFNMATFSMKNIPMKNEEEEDKYFYQNQDFLQLSIKGQTQPYNVKVEPGFVALSGRNFCGITYYKTVTLVNKSGSCASFQWQNVDTVRCNITCDPSNGSIDGNSSMEFLVAITGKKEGRVDVEIPYHVQSSVTDSRLHLQAHFVGADIQIEGNDTNFGLIRLGDCVEREVTLVNTSPIEARWKMSYTSYQDPDSEYLQITPNEGVLGANSEETINLRFCPKEEVTFTGHLTCDVADSKPCYQSIFGEAQRANVYAESSHVNIDTSFIDCPLAVEVTLCNAGLLPATCRFKPCSSENVEIAYEVEEFTLEAHQKLTTKLFLTYRKMGELDTYIACLVEDMLDPVVFELSTDVQGLIVDVTVPNLKDIENQSETVRNNDVIEFGQSVVLGQKANALVVIENRSEISTTFDLSFQEFQSSRLPSPPEGTRKKEKRSNLGRMLHKSSPAFRSKTDLQIQKEYSESTLKSGRGLALMCQPWYGSLSAYERKIVTVSCQSDVWGDYNDLLHCQIGDSIEKVIPVRVNIIGTPLTFQMTNEYPPIVRFGTHPSAGSDVKRSLRINNKSYVDIRLDWDTFIVDDDDDQLIDLDCFYGNPFPILDQDGNEVVEEEKKEEGDLVRVVLKEHEGRKSTQPFKVLNKQMVVPGQGYASLEISFTPPQQVREEESYLGFTMGHISLKQKDKNGENGCYIRADGLDMLPFGVNMTACVQPPKMILEACDEEEFLFELKATELLDPGTCALREKVSLSRRFVLSNRSGTTITFGCRINEPFEMAVTKDKMAAHSKKGKTEKNKFTLKPNQNLEFRVWLHMTPVLVKKNAIDEKMVTLTEDLIVSFDDKGVQSYPMTCLMHYPILELPQKLIDFGVCFVGQRRELMLKITNSSKALLYWKIAIDKTCSQTARDVFKLDTSTFCHSNKTNSFIEAEHSDEVIIQFLAKHNIEYECRVIVTSIFHELFLKSKGSVITVRGQGSYDEGTRE</sequence>
<dbReference type="Gene3D" id="2.60.40.10">
    <property type="entry name" value="Immunoglobulins"/>
    <property type="match status" value="7"/>
</dbReference>
<accession>A0A7M5V6Q9</accession>
<evidence type="ECO:0000259" key="3">
    <source>
        <dbReference type="Pfam" id="PF23277"/>
    </source>
</evidence>
<dbReference type="InterPro" id="IPR013783">
    <property type="entry name" value="Ig-like_fold"/>
</dbReference>
<evidence type="ECO:0000313" key="5">
    <source>
        <dbReference type="Proteomes" id="UP000594262"/>
    </source>
</evidence>
<keyword evidence="1" id="KW-0175">Coiled coil</keyword>
<organism evidence="4 5">
    <name type="scientific">Clytia hemisphaerica</name>
    <dbReference type="NCBI Taxonomy" id="252671"/>
    <lineage>
        <taxon>Eukaryota</taxon>
        <taxon>Metazoa</taxon>
        <taxon>Cnidaria</taxon>
        <taxon>Hydrozoa</taxon>
        <taxon>Hydroidolina</taxon>
        <taxon>Leptothecata</taxon>
        <taxon>Obeliida</taxon>
        <taxon>Clytiidae</taxon>
        <taxon>Clytia</taxon>
    </lineage>
</organism>
<dbReference type="PANTHER" id="PTHR46348">
    <property type="entry name" value="DELETED IN LUNG AND ESOPHAGEAL CANCER PROTEIN 1"/>
    <property type="match status" value="1"/>
</dbReference>
<dbReference type="GeneID" id="136812304"/>
<protein>
    <recommendedName>
        <fullName evidence="3">Deleted in lung and esophageal cancer protein 1 Ig-like domain-containing protein</fullName>
    </recommendedName>
</protein>
<dbReference type="Pfam" id="PF23277">
    <property type="entry name" value="Ig_Dlec1_1"/>
    <property type="match status" value="1"/>
</dbReference>
<name>A0A7M5V6Q9_9CNID</name>
<keyword evidence="5" id="KW-1185">Reference proteome</keyword>
<dbReference type="GO" id="GO:0005929">
    <property type="term" value="C:cilium"/>
    <property type="evidence" value="ECO:0007669"/>
    <property type="project" value="TreeGrafter"/>
</dbReference>
<dbReference type="GO" id="GO:0015631">
    <property type="term" value="F:tubulin binding"/>
    <property type="evidence" value="ECO:0007669"/>
    <property type="project" value="TreeGrafter"/>
</dbReference>
<dbReference type="GO" id="GO:0008285">
    <property type="term" value="P:negative regulation of cell population proliferation"/>
    <property type="evidence" value="ECO:0007669"/>
    <property type="project" value="InterPro"/>
</dbReference>
<dbReference type="PANTHER" id="PTHR46348:SF1">
    <property type="entry name" value="DELETED IN LUNG AND ESOPHAGEAL CANCER PROTEIN 1"/>
    <property type="match status" value="1"/>
</dbReference>
<dbReference type="OrthoDB" id="2115465at2759"/>
<evidence type="ECO:0000256" key="2">
    <source>
        <dbReference type="SAM" id="MobiDB-lite"/>
    </source>
</evidence>
<feature type="coiled-coil region" evidence="1">
    <location>
        <begin position="76"/>
        <end position="105"/>
    </location>
</feature>
<dbReference type="RefSeq" id="XP_066924902.1">
    <property type="nucleotide sequence ID" value="XM_067068801.1"/>
</dbReference>
<dbReference type="Proteomes" id="UP000594262">
    <property type="component" value="Unplaced"/>
</dbReference>
<proteinExistence type="predicted"/>
<dbReference type="InterPro" id="IPR059041">
    <property type="entry name" value="Ig_DLEC1_1"/>
</dbReference>
<dbReference type="GO" id="GO:0005737">
    <property type="term" value="C:cytoplasm"/>
    <property type="evidence" value="ECO:0007669"/>
    <property type="project" value="TreeGrafter"/>
</dbReference>
<evidence type="ECO:0000313" key="4">
    <source>
        <dbReference type="EnsemblMetazoa" id="CLYHEMP006980.1"/>
    </source>
</evidence>
<dbReference type="InterPro" id="IPR033304">
    <property type="entry name" value="DLEC1"/>
</dbReference>
<dbReference type="EnsemblMetazoa" id="CLYHEMT006980.1">
    <property type="protein sequence ID" value="CLYHEMP006980.1"/>
    <property type="gene ID" value="CLYHEMG006980"/>
</dbReference>